<dbReference type="SMART" id="SM00342">
    <property type="entry name" value="HTH_ARAC"/>
    <property type="match status" value="1"/>
</dbReference>
<dbReference type="PROSITE" id="PS01124">
    <property type="entry name" value="HTH_ARAC_FAMILY_2"/>
    <property type="match status" value="1"/>
</dbReference>
<dbReference type="InterPro" id="IPR050204">
    <property type="entry name" value="AraC_XylS_family_regulators"/>
</dbReference>
<evidence type="ECO:0000313" key="7">
    <source>
        <dbReference type="Proteomes" id="UP001243717"/>
    </source>
</evidence>
<dbReference type="SUPFAM" id="SSF46689">
    <property type="entry name" value="Homeodomain-like"/>
    <property type="match status" value="1"/>
</dbReference>
<reference evidence="6 7" key="1">
    <citation type="submission" date="2023-04" db="EMBL/GenBank/DDBJ databases">
        <title>A novel bacteria isolated from coastal sediment.</title>
        <authorList>
            <person name="Liu X.-J."/>
            <person name="Du Z.-J."/>
        </authorList>
    </citation>
    <scope>NUCLEOTIDE SEQUENCE [LARGE SCALE GENOMIC DNA]</scope>
    <source>
        <strain evidence="6 7">SDUM461004</strain>
    </source>
</reference>
<comment type="caution">
    <text evidence="6">The sequence shown here is derived from an EMBL/GenBank/DDBJ whole genome shotgun (WGS) entry which is preliminary data.</text>
</comment>
<dbReference type="Gene3D" id="1.10.10.60">
    <property type="entry name" value="Homeodomain-like"/>
    <property type="match status" value="1"/>
</dbReference>
<evidence type="ECO:0000259" key="5">
    <source>
        <dbReference type="PROSITE" id="PS01124"/>
    </source>
</evidence>
<protein>
    <submittedName>
        <fullName evidence="6">AraC family transcriptional regulator</fullName>
    </submittedName>
</protein>
<evidence type="ECO:0000256" key="1">
    <source>
        <dbReference type="ARBA" id="ARBA00023015"/>
    </source>
</evidence>
<organism evidence="6 7">
    <name type="scientific">Thalassobacterium sedimentorum</name>
    <dbReference type="NCBI Taxonomy" id="3041258"/>
    <lineage>
        <taxon>Bacteria</taxon>
        <taxon>Pseudomonadati</taxon>
        <taxon>Verrucomicrobiota</taxon>
        <taxon>Opitutia</taxon>
        <taxon>Puniceicoccales</taxon>
        <taxon>Coraliomargaritaceae</taxon>
        <taxon>Thalassobacterium</taxon>
    </lineage>
</organism>
<dbReference type="Proteomes" id="UP001243717">
    <property type="component" value="Unassembled WGS sequence"/>
</dbReference>
<name>A0ABU1AEF7_9BACT</name>
<proteinExistence type="predicted"/>
<feature type="region of interest" description="Disordered" evidence="4">
    <location>
        <begin position="254"/>
        <end position="275"/>
    </location>
</feature>
<dbReference type="PANTHER" id="PTHR46796">
    <property type="entry name" value="HTH-TYPE TRANSCRIPTIONAL ACTIVATOR RHAS-RELATED"/>
    <property type="match status" value="1"/>
</dbReference>
<dbReference type="InterPro" id="IPR018060">
    <property type="entry name" value="HTH_AraC"/>
</dbReference>
<evidence type="ECO:0000256" key="2">
    <source>
        <dbReference type="ARBA" id="ARBA00023125"/>
    </source>
</evidence>
<sequence length="275" mass="31218">MISGHKNLRYFTFGERRYGSQPIFGKKRNMWEFEFILEGYAHPSGVQTPVIADPLPRLYISHPHSEHGWTDDQDSTSEVVVLHFYEVPEELKDRIEPTKPLLIELDQPTLDRFSPMLQSLREQANNADALSSLNMLSILIELCKLALNNISRFTLPSDSLDKVSRTLHWFEENLGRSPSVEDAARSVGVSTAHLRRLFAEANRPSPKSELVRLQIEAAQRGLLEGWTQKAIAAFLGYSEPSTFARAFRDACGQPPGSWLKQRQREIITSKTSKAK</sequence>
<keyword evidence="1" id="KW-0805">Transcription regulation</keyword>
<accession>A0ABU1AEF7</accession>
<evidence type="ECO:0000256" key="4">
    <source>
        <dbReference type="SAM" id="MobiDB-lite"/>
    </source>
</evidence>
<keyword evidence="2" id="KW-0238">DNA-binding</keyword>
<dbReference type="InterPro" id="IPR009057">
    <property type="entry name" value="Homeodomain-like_sf"/>
</dbReference>
<evidence type="ECO:0000313" key="6">
    <source>
        <dbReference type="EMBL" id="MDQ8192874.1"/>
    </source>
</evidence>
<feature type="domain" description="HTH araC/xylS-type" evidence="5">
    <location>
        <begin position="164"/>
        <end position="261"/>
    </location>
</feature>
<gene>
    <name evidence="6" type="ORF">QEH59_00455</name>
</gene>
<keyword evidence="7" id="KW-1185">Reference proteome</keyword>
<keyword evidence="3" id="KW-0804">Transcription</keyword>
<dbReference type="RefSeq" id="WP_308983383.1">
    <property type="nucleotide sequence ID" value="NZ_JARXIC010000001.1"/>
</dbReference>
<dbReference type="Pfam" id="PF12833">
    <property type="entry name" value="HTH_18"/>
    <property type="match status" value="1"/>
</dbReference>
<dbReference type="EMBL" id="JARXIC010000001">
    <property type="protein sequence ID" value="MDQ8192874.1"/>
    <property type="molecule type" value="Genomic_DNA"/>
</dbReference>
<evidence type="ECO:0000256" key="3">
    <source>
        <dbReference type="ARBA" id="ARBA00023163"/>
    </source>
</evidence>